<dbReference type="GO" id="GO:0006508">
    <property type="term" value="P:proteolysis"/>
    <property type="evidence" value="ECO:0007669"/>
    <property type="project" value="UniProtKB-KW"/>
</dbReference>
<keyword evidence="3" id="KW-1185">Reference proteome</keyword>
<keyword evidence="2" id="KW-0378">Hydrolase</keyword>
<dbReference type="Proteomes" id="UP000076476">
    <property type="component" value="Unassembled WGS sequence"/>
</dbReference>
<proteinExistence type="predicted"/>
<accession>A0A165XCT5</accession>
<dbReference type="STRING" id="33936.AZI98_12490"/>
<feature type="domain" description="CAAX prenyl protease 2/Lysostaphin resistance protein A-like" evidence="1">
    <location>
        <begin position="97"/>
        <end position="180"/>
    </location>
</feature>
<dbReference type="GO" id="GO:0004175">
    <property type="term" value="F:endopeptidase activity"/>
    <property type="evidence" value="ECO:0007669"/>
    <property type="project" value="UniProtKB-ARBA"/>
</dbReference>
<comment type="caution">
    <text evidence="2">The sequence shown here is derived from an EMBL/GenBank/DDBJ whole genome shotgun (WGS) entry which is preliminary data.</text>
</comment>
<dbReference type="Pfam" id="PF02517">
    <property type="entry name" value="Rce1-like"/>
    <property type="match status" value="1"/>
</dbReference>
<evidence type="ECO:0000313" key="3">
    <source>
        <dbReference type="Proteomes" id="UP000076476"/>
    </source>
</evidence>
<organism evidence="2 3">
    <name type="scientific">Aeribacillus pallidus</name>
    <dbReference type="NCBI Taxonomy" id="33936"/>
    <lineage>
        <taxon>Bacteria</taxon>
        <taxon>Bacillati</taxon>
        <taxon>Bacillota</taxon>
        <taxon>Bacilli</taxon>
        <taxon>Bacillales</taxon>
        <taxon>Bacillaceae</taxon>
        <taxon>Aeribacillus</taxon>
    </lineage>
</organism>
<dbReference type="RefSeq" id="WP_063388615.1">
    <property type="nucleotide sequence ID" value="NZ_LWBR01000035.1"/>
</dbReference>
<dbReference type="GO" id="GO:0080120">
    <property type="term" value="P:CAAX-box protein maturation"/>
    <property type="evidence" value="ECO:0007669"/>
    <property type="project" value="UniProtKB-ARBA"/>
</dbReference>
<dbReference type="InterPro" id="IPR003675">
    <property type="entry name" value="Rce1/LyrA-like_dom"/>
</dbReference>
<protein>
    <submittedName>
        <fullName evidence="2">CAAX protease</fullName>
    </submittedName>
</protein>
<sequence length="207" mass="24331">MIKRQEELIKNMTDRELLFHLMVTQSLFLLISIILGFIFFDRAEDFFQLWELSWETIAVGLLATVIVLLIDLVIMKWAPKSWYDDGGINEKLFQNRSLPEIFWMTLIVAFAEEILFRGVLQTHFGLFIASLIFAFMHFRYLSKWLLFATVLFVSFFLGVIFELTENILTTIFAHFLIDFVSAVQIRFQYLKNSKGDGRDDEEDDKSV</sequence>
<reference evidence="2 3" key="1">
    <citation type="submission" date="2016-04" db="EMBL/GenBank/DDBJ databases">
        <title>Draft genome sequence of Aeribacillus pallidus 8m3 from petroleum reservoir.</title>
        <authorList>
            <person name="Poltaraus A.B."/>
            <person name="Nazina T.N."/>
            <person name="Tourova T.P."/>
            <person name="Malakho S.M."/>
            <person name="Korshunova A.V."/>
            <person name="Sokolova D.S."/>
        </authorList>
    </citation>
    <scope>NUCLEOTIDE SEQUENCE [LARGE SCALE GENOMIC DNA]</scope>
    <source>
        <strain evidence="2 3">8m3</strain>
    </source>
</reference>
<evidence type="ECO:0000313" key="2">
    <source>
        <dbReference type="EMBL" id="KZN95881.1"/>
    </source>
</evidence>
<evidence type="ECO:0000259" key="1">
    <source>
        <dbReference type="Pfam" id="PF02517"/>
    </source>
</evidence>
<name>A0A165XCT5_9BACI</name>
<gene>
    <name evidence="2" type="ORF">AZI98_12490</name>
</gene>
<keyword evidence="2" id="KW-0645">Protease</keyword>
<dbReference type="AlphaFoldDB" id="A0A165XCT5"/>
<dbReference type="EMBL" id="LWBR01000035">
    <property type="protein sequence ID" value="KZN95881.1"/>
    <property type="molecule type" value="Genomic_DNA"/>
</dbReference>